<protein>
    <submittedName>
        <fullName evidence="1">Uncharacterized protein</fullName>
    </submittedName>
</protein>
<dbReference type="Gene3D" id="3.40.50.2000">
    <property type="entry name" value="Glycogen Phosphorylase B"/>
    <property type="match status" value="1"/>
</dbReference>
<reference evidence="1" key="1">
    <citation type="submission" date="2018-11" db="EMBL/GenBank/DDBJ databases">
        <authorList>
            <consortium name="Genoscope - CEA"/>
            <person name="William W."/>
        </authorList>
    </citation>
    <scope>NUCLEOTIDE SEQUENCE</scope>
</reference>
<name>A0A3P6EI98_BRAOL</name>
<accession>A0A3P6EI98</accession>
<organism evidence="1">
    <name type="scientific">Brassica oleracea</name>
    <name type="common">Wild cabbage</name>
    <dbReference type="NCBI Taxonomy" id="3712"/>
    <lineage>
        <taxon>Eukaryota</taxon>
        <taxon>Viridiplantae</taxon>
        <taxon>Streptophyta</taxon>
        <taxon>Embryophyta</taxon>
        <taxon>Tracheophyta</taxon>
        <taxon>Spermatophyta</taxon>
        <taxon>Magnoliopsida</taxon>
        <taxon>eudicotyledons</taxon>
        <taxon>Gunneridae</taxon>
        <taxon>Pentapetalae</taxon>
        <taxon>rosids</taxon>
        <taxon>malvids</taxon>
        <taxon>Brassicales</taxon>
        <taxon>Brassicaceae</taxon>
        <taxon>Brassiceae</taxon>
        <taxon>Brassica</taxon>
    </lineage>
</organism>
<dbReference type="AlphaFoldDB" id="A0A3P6EI98"/>
<sequence length="35" mass="4066">MMELIKGLKQSGCFFLWVVRDTEKDKIPKHCRGNG</sequence>
<gene>
    <name evidence="1" type="ORF">BOLC7T41741H</name>
</gene>
<dbReference type="EMBL" id="LR031876">
    <property type="protein sequence ID" value="VDD36181.1"/>
    <property type="molecule type" value="Genomic_DNA"/>
</dbReference>
<proteinExistence type="predicted"/>
<evidence type="ECO:0000313" key="1">
    <source>
        <dbReference type="EMBL" id="VDD36181.1"/>
    </source>
</evidence>